<dbReference type="PIRSF" id="PIRSF002889">
    <property type="entry name" value="Rod_FlgB"/>
    <property type="match status" value="1"/>
</dbReference>
<dbReference type="PROSITE" id="PS00588">
    <property type="entry name" value="FLAGELLA_BB_ROD"/>
    <property type="match status" value="1"/>
</dbReference>
<dbReference type="GO" id="GO:0030694">
    <property type="term" value="C:bacterial-type flagellum basal body, rod"/>
    <property type="evidence" value="ECO:0007669"/>
    <property type="project" value="InterPro"/>
</dbReference>
<dbReference type="InterPro" id="IPR019776">
    <property type="entry name" value="Flagellar_basal_body_rod_CS"/>
</dbReference>
<gene>
    <name evidence="8" type="primary">flgB</name>
    <name evidence="8" type="ORF">FWJ32_00290</name>
</gene>
<comment type="subunit">
    <text evidence="6">The basal body constitutes a major portion of the flagellar organelle and consists of a number of rings mounted on a central rod.</text>
</comment>
<evidence type="ECO:0000256" key="4">
    <source>
        <dbReference type="ARBA" id="ARBA00023143"/>
    </source>
</evidence>
<keyword evidence="4 6" id="KW-0975">Bacterial flagellum</keyword>
<keyword evidence="8" id="KW-0969">Cilium</keyword>
<dbReference type="InterPro" id="IPR006300">
    <property type="entry name" value="FlgB"/>
</dbReference>
<evidence type="ECO:0000256" key="2">
    <source>
        <dbReference type="ARBA" id="ARBA00009677"/>
    </source>
</evidence>
<sequence>MMDENFSVSLNLMKRALDTYWLRNSLISNNIANVDTPNYKRYDVDFSKVFDAATTMRLKTTDDRHIDTYANAEENGVIVRDNSTSQRLDGNNVDIDEEMSLLAQNTLLYNSLVQQLGNEYRRIRLAINEGRG</sequence>
<evidence type="ECO:0000313" key="9">
    <source>
        <dbReference type="Proteomes" id="UP000322976"/>
    </source>
</evidence>
<dbReference type="InterPro" id="IPR001444">
    <property type="entry name" value="Flag_bb_rod_N"/>
</dbReference>
<dbReference type="GO" id="GO:0071978">
    <property type="term" value="P:bacterial-type flagellum-dependent swarming motility"/>
    <property type="evidence" value="ECO:0007669"/>
    <property type="project" value="TreeGrafter"/>
</dbReference>
<organism evidence="8 9">
    <name type="scientific">Calorimonas adulescens</name>
    <dbReference type="NCBI Taxonomy" id="2606906"/>
    <lineage>
        <taxon>Bacteria</taxon>
        <taxon>Bacillati</taxon>
        <taxon>Bacillota</taxon>
        <taxon>Clostridia</taxon>
        <taxon>Thermoanaerobacterales</taxon>
        <taxon>Thermoanaerobacteraceae</taxon>
        <taxon>Calorimonas</taxon>
    </lineage>
</organism>
<proteinExistence type="inferred from homology"/>
<protein>
    <recommendedName>
        <fullName evidence="3 6">Flagellar basal body rod protein FlgB</fullName>
    </recommendedName>
</protein>
<evidence type="ECO:0000256" key="6">
    <source>
        <dbReference type="PIRNR" id="PIRNR002889"/>
    </source>
</evidence>
<dbReference type="AlphaFoldDB" id="A0A5D8QF97"/>
<name>A0A5D8QF97_9THEO</name>
<dbReference type="PANTHER" id="PTHR30435">
    <property type="entry name" value="FLAGELLAR PROTEIN"/>
    <property type="match status" value="1"/>
</dbReference>
<keyword evidence="8" id="KW-0282">Flagellum</keyword>
<keyword evidence="8" id="KW-0966">Cell projection</keyword>
<evidence type="ECO:0000256" key="1">
    <source>
        <dbReference type="ARBA" id="ARBA00004117"/>
    </source>
</evidence>
<comment type="caution">
    <text evidence="8">The sequence shown here is derived from an EMBL/GenBank/DDBJ whole genome shotgun (WGS) entry which is preliminary data.</text>
</comment>
<comment type="subcellular location">
    <subcellularLocation>
        <location evidence="1 6">Bacterial flagellum basal body</location>
    </subcellularLocation>
</comment>
<dbReference type="RefSeq" id="WP_149543978.1">
    <property type="nucleotide sequence ID" value="NZ_VTPS01000001.1"/>
</dbReference>
<dbReference type="NCBIfam" id="TIGR01396">
    <property type="entry name" value="FlgB"/>
    <property type="match status" value="1"/>
</dbReference>
<accession>A0A5D8QF97</accession>
<feature type="domain" description="Flagellar basal body rod protein N-terminal" evidence="7">
    <location>
        <begin position="27"/>
        <end position="40"/>
    </location>
</feature>
<keyword evidence="9" id="KW-1185">Reference proteome</keyword>
<dbReference type="PANTHER" id="PTHR30435:SF12">
    <property type="entry name" value="FLAGELLAR BASAL BODY ROD PROTEIN FLGB"/>
    <property type="match status" value="1"/>
</dbReference>
<comment type="similarity">
    <text evidence="2 6">Belongs to the flagella basal body rod proteins family.</text>
</comment>
<comment type="function">
    <text evidence="5 6">Structural component of flagellum, the bacterial motility apparatus. Part of the rod structure of flagellar basal body.</text>
</comment>
<dbReference type="EMBL" id="VTPS01000001">
    <property type="protein sequence ID" value="TZE83360.1"/>
    <property type="molecule type" value="Genomic_DNA"/>
</dbReference>
<dbReference type="Proteomes" id="UP000322976">
    <property type="component" value="Unassembled WGS sequence"/>
</dbReference>
<reference evidence="8 9" key="1">
    <citation type="submission" date="2019-08" db="EMBL/GenBank/DDBJ databases">
        <title>Calorimonas adulescens gen. nov., sp. nov., an anaerobic thermophilic bacterium from Sakhalin hot spring.</title>
        <authorList>
            <person name="Khomyakova M.A."/>
            <person name="Merkel A.Y."/>
            <person name="Novikov A."/>
            <person name="Bonch-Osmolovskaya E.A."/>
            <person name="Slobodkin A.I."/>
        </authorList>
    </citation>
    <scope>NUCLEOTIDE SEQUENCE [LARGE SCALE GENOMIC DNA]</scope>
    <source>
        <strain evidence="8 9">A05MB</strain>
    </source>
</reference>
<dbReference type="Pfam" id="PF00460">
    <property type="entry name" value="Flg_bb_rod"/>
    <property type="match status" value="1"/>
</dbReference>
<evidence type="ECO:0000256" key="5">
    <source>
        <dbReference type="ARBA" id="ARBA00024934"/>
    </source>
</evidence>
<evidence type="ECO:0000313" key="8">
    <source>
        <dbReference type="EMBL" id="TZE83360.1"/>
    </source>
</evidence>
<evidence type="ECO:0000259" key="7">
    <source>
        <dbReference type="Pfam" id="PF00460"/>
    </source>
</evidence>
<evidence type="ECO:0000256" key="3">
    <source>
        <dbReference type="ARBA" id="ARBA00014376"/>
    </source>
</evidence>